<dbReference type="SUPFAM" id="SSF52540">
    <property type="entry name" value="P-loop containing nucleoside triphosphate hydrolases"/>
    <property type="match status" value="1"/>
</dbReference>
<evidence type="ECO:0000256" key="1">
    <source>
        <dbReference type="SAM" id="Coils"/>
    </source>
</evidence>
<dbReference type="Proteomes" id="UP000306912">
    <property type="component" value="Unassembled WGS sequence"/>
</dbReference>
<dbReference type="Gene3D" id="3.40.50.300">
    <property type="entry name" value="P-loop containing nucleotide triphosphate hydrolases"/>
    <property type="match status" value="1"/>
</dbReference>
<sequence length="813" mass="93763">MNILECKSHITVKELKCMDYLRNLYQHQNVTIAGNTLTYLFEIDPTNEMYAKEDVSNQSEAALIKTIAEINMQGSILLIPRKEDVNARIMYMDSIYDRYRDGTMDAVYDQFRMETYELLVKELIYTHRIIFAFVDGRKPFMSKSSLPFLKRHTFGIAEKPNKDYRRYLEQASHIIFERLGARFGVKKVEAEDAYHIYQSLLRPSYKDKVERTYTLNPSQIEQNVYQYTESEGKETYCTRHYLVKEMPVAPNNGRLIAGLTMLRHPVVIAIKFDLRAAREAMIAMEAYEQELEEEQKKYRGNTGRRNREYDDAKKLAKYGASVFSLPENTEVQTQIIFRIEAKNEEQLNERAKELKSHCEDSYQLKLDPLVGKQHDAMQQMLPFLNVLKLEHPILFLTIGSFVNLHPLAGIKIGNIEGVPVSYIYRKNAAAYLDWLASFENKTVNAQPATGVFGEAGSGKSELVKYMEMTKLIVYNAPLLKFDPKKEPDKIHEIEWLQPIMQRIILGSGSESSGIFDPMLRYKDEPMRALEEAKTDIRFIFRALNYQVNDGMLLDEAILAVLEAYRNKKITQPTLSEVTQVLINMKSISNEAYLLGRNLLSASTMGLANLFFADQDTKITIDFTKYKYTLIQFMGMPKIDKYNENNMMHVFASYTLSKCNMLAEQMLHQIKGLKQITIEEYGVFRKTPEGSAAAEDILRLCRALLGSPTVVSQQLSDAGESLEAISNNIGQFFIGSISSKREREFIINELGLDQSPEVIEMLSDKTKSENVSIDEKFVFLWRDFNNRTAFVRNKQLPMFERYFDTSGNREELRA</sequence>
<dbReference type="InParanoid" id="A0A5R8Q8Y7"/>
<accession>A0A5R8Q8Y7</accession>
<name>A0A5R8Q8Y7_9FIRM</name>
<organism evidence="2 3">
    <name type="scientific">Culicoidibacter larvae</name>
    <dbReference type="NCBI Taxonomy" id="2579976"/>
    <lineage>
        <taxon>Bacteria</taxon>
        <taxon>Bacillati</taxon>
        <taxon>Bacillota</taxon>
        <taxon>Culicoidibacteria</taxon>
        <taxon>Culicoidibacterales</taxon>
        <taxon>Culicoidibacteraceae</taxon>
        <taxon>Culicoidibacter</taxon>
    </lineage>
</organism>
<dbReference type="OrthoDB" id="1655095at2"/>
<dbReference type="EMBL" id="VBWP01000017">
    <property type="protein sequence ID" value="TLG71078.1"/>
    <property type="molecule type" value="Genomic_DNA"/>
</dbReference>
<keyword evidence="3" id="KW-1185">Reference proteome</keyword>
<keyword evidence="1" id="KW-0175">Coiled coil</keyword>
<protein>
    <submittedName>
        <fullName evidence="2">Uncharacterized protein</fullName>
    </submittedName>
</protein>
<reference evidence="2 3" key="1">
    <citation type="submission" date="2019-05" db="EMBL/GenBank/DDBJ databases">
        <title>Culicoidintestinum kansasii gen. nov., sp. nov. from the gastrointestinal tract of the biting midge, Culicoides sonorensis.</title>
        <authorList>
            <person name="Neupane S."/>
            <person name="Ghosh A."/>
            <person name="Gunther S."/>
            <person name="Martin K."/>
            <person name="Zurek L."/>
        </authorList>
    </citation>
    <scope>NUCLEOTIDE SEQUENCE [LARGE SCALE GENOMIC DNA]</scope>
    <source>
        <strain evidence="2 3">CS-1</strain>
    </source>
</reference>
<proteinExistence type="predicted"/>
<feature type="coiled-coil region" evidence="1">
    <location>
        <begin position="274"/>
        <end position="304"/>
    </location>
</feature>
<dbReference type="Pfam" id="PF12846">
    <property type="entry name" value="AAA_10"/>
    <property type="match status" value="1"/>
</dbReference>
<gene>
    <name evidence="2" type="ORF">FEZ08_11750</name>
</gene>
<dbReference type="Gene3D" id="1.10.8.730">
    <property type="match status" value="1"/>
</dbReference>
<evidence type="ECO:0000313" key="3">
    <source>
        <dbReference type="Proteomes" id="UP000306912"/>
    </source>
</evidence>
<evidence type="ECO:0000313" key="2">
    <source>
        <dbReference type="EMBL" id="TLG71078.1"/>
    </source>
</evidence>
<comment type="caution">
    <text evidence="2">The sequence shown here is derived from an EMBL/GenBank/DDBJ whole genome shotgun (WGS) entry which is preliminary data.</text>
</comment>
<dbReference type="AlphaFoldDB" id="A0A5R8Q8Y7"/>
<dbReference type="InterPro" id="IPR027417">
    <property type="entry name" value="P-loop_NTPase"/>
</dbReference>